<dbReference type="EMBL" id="CP002305">
    <property type="protein sequence ID" value="ADQ17874.1"/>
    <property type="molecule type" value="Genomic_DNA"/>
</dbReference>
<protein>
    <submittedName>
        <fullName evidence="1">Uncharacterized protein</fullName>
    </submittedName>
</protein>
<dbReference type="Proteomes" id="UP000007435">
    <property type="component" value="Chromosome"/>
</dbReference>
<reference key="1">
    <citation type="submission" date="2010-11" db="EMBL/GenBank/DDBJ databases">
        <title>The complete genome of Leadbetterella byssophila DSM 17132.</title>
        <authorList>
            <consortium name="US DOE Joint Genome Institute (JGI-PGF)"/>
            <person name="Lucas S."/>
            <person name="Copeland A."/>
            <person name="Lapidus A."/>
            <person name="Glavina del Rio T."/>
            <person name="Dalin E."/>
            <person name="Tice H."/>
            <person name="Bruce D."/>
            <person name="Goodwin L."/>
            <person name="Pitluck S."/>
            <person name="Kyrpides N."/>
            <person name="Mavromatis K."/>
            <person name="Ivanova N."/>
            <person name="Teshima H."/>
            <person name="Brettin T."/>
            <person name="Detter J.C."/>
            <person name="Han C."/>
            <person name="Tapia R."/>
            <person name="Land M."/>
            <person name="Hauser L."/>
            <person name="Markowitz V."/>
            <person name="Cheng J.-F."/>
            <person name="Hugenholtz P."/>
            <person name="Woyke T."/>
            <person name="Wu D."/>
            <person name="Tindall B."/>
            <person name="Pomrenke H.G."/>
            <person name="Brambilla E."/>
            <person name="Klenk H.-P."/>
            <person name="Eisen J.A."/>
        </authorList>
    </citation>
    <scope>NUCLEOTIDE SEQUENCE [LARGE SCALE GENOMIC DNA]</scope>
    <source>
        <strain>DSM 17132</strain>
    </source>
</reference>
<dbReference type="RefSeq" id="WP_013408920.1">
    <property type="nucleotide sequence ID" value="NC_014655.1"/>
</dbReference>
<gene>
    <name evidence="1" type="ordered locus">Lbys_2180</name>
</gene>
<name>E4RUI3_LEAB4</name>
<sequence>MYVKNENGEVMSSARFAAEIVAMILKDADKAVSEEEAKQALYSSSQSVVDRDLLWKKLLERIKKIRREEKMMGYSEAVVCAFSQLLQTEVLITANVLMVLKYLLKLNRTTKDV</sequence>
<evidence type="ECO:0000313" key="2">
    <source>
        <dbReference type="Proteomes" id="UP000007435"/>
    </source>
</evidence>
<keyword evidence="2" id="KW-1185">Reference proteome</keyword>
<dbReference type="HOGENOM" id="CLU_2130354_0_0_10"/>
<reference evidence="1 2" key="2">
    <citation type="journal article" date="2011" name="Stand. Genomic Sci.">
        <title>Complete genome sequence of Leadbetterella byssophila type strain (4M15).</title>
        <authorList>
            <person name="Abt B."/>
            <person name="Teshima H."/>
            <person name="Lucas S."/>
            <person name="Lapidus A."/>
            <person name="Del Rio T.G."/>
            <person name="Nolan M."/>
            <person name="Tice H."/>
            <person name="Cheng J.F."/>
            <person name="Pitluck S."/>
            <person name="Liolios K."/>
            <person name="Pagani I."/>
            <person name="Ivanova N."/>
            <person name="Mavromatis K."/>
            <person name="Pati A."/>
            <person name="Tapia R."/>
            <person name="Han C."/>
            <person name="Goodwin L."/>
            <person name="Chen A."/>
            <person name="Palaniappan K."/>
            <person name="Land M."/>
            <person name="Hauser L."/>
            <person name="Chang Y.J."/>
            <person name="Jeffries C.D."/>
            <person name="Rohde M."/>
            <person name="Goker M."/>
            <person name="Tindall B.J."/>
            <person name="Detter J.C."/>
            <person name="Woyke T."/>
            <person name="Bristow J."/>
            <person name="Eisen J.A."/>
            <person name="Markowitz V."/>
            <person name="Hugenholtz P."/>
            <person name="Klenk H.P."/>
            <person name="Kyrpides N.C."/>
        </authorList>
    </citation>
    <scope>NUCLEOTIDE SEQUENCE [LARGE SCALE GENOMIC DNA]</scope>
    <source>
        <strain evidence="2">DSM 17132 / JCM 16389 / KACC 11308 / NBRC 106382 / 4M15</strain>
    </source>
</reference>
<dbReference type="STRING" id="649349.Lbys_2180"/>
<organism evidence="1 2">
    <name type="scientific">Leadbetterella byssophila (strain DSM 17132 / JCM 16389 / KACC 11308 / NBRC 106382 / 4M15)</name>
    <dbReference type="NCBI Taxonomy" id="649349"/>
    <lineage>
        <taxon>Bacteria</taxon>
        <taxon>Pseudomonadati</taxon>
        <taxon>Bacteroidota</taxon>
        <taxon>Cytophagia</taxon>
        <taxon>Cytophagales</taxon>
        <taxon>Leadbetterellaceae</taxon>
        <taxon>Leadbetterella</taxon>
    </lineage>
</organism>
<dbReference type="AlphaFoldDB" id="E4RUI3"/>
<accession>E4RUI3</accession>
<dbReference type="KEGG" id="lby:Lbys_2180"/>
<evidence type="ECO:0000313" key="1">
    <source>
        <dbReference type="EMBL" id="ADQ17874.1"/>
    </source>
</evidence>
<proteinExistence type="predicted"/>